<dbReference type="EMBL" id="RBXR01000001">
    <property type="protein sequence ID" value="RKT69323.1"/>
    <property type="molecule type" value="Genomic_DNA"/>
</dbReference>
<gene>
    <name evidence="2" type="ORF">DFJ66_2533</name>
</gene>
<dbReference type="Proteomes" id="UP000272729">
    <property type="component" value="Unassembled WGS sequence"/>
</dbReference>
<feature type="region of interest" description="Disordered" evidence="1">
    <location>
        <begin position="209"/>
        <end position="233"/>
    </location>
</feature>
<evidence type="ECO:0000256" key="1">
    <source>
        <dbReference type="SAM" id="MobiDB-lite"/>
    </source>
</evidence>
<comment type="caution">
    <text evidence="2">The sequence shown here is derived from an EMBL/GenBank/DDBJ whole genome shotgun (WGS) entry which is preliminary data.</text>
</comment>
<protein>
    <submittedName>
        <fullName evidence="2">Uncharacterized protein</fullName>
    </submittedName>
</protein>
<sequence>MTADLRHLQQTAGNRAVAGRLAVQKSAATHAAATGVAGRQAAAAPHVVGGLVAAGQVAVQRQRRRSRVSVLEDRVGQLERANARLHKRQQAMDIDTEFAESGRRVHADWEAGISRLHGGYAVAYSRYQTALSDAAAARVFWATVAAGVLNVAAAVVMERFLLTLGAHSADIPPNIGLLRRLTYVEGAENPANAVVGAVTSSAAQAYGDSGGAWRPAAPARPPAAEGGAQPSAGPDVSDPFALYAFAHERVARSQSEMAHAFERQARERNDPAHEHDDYWDRFDPAAYRQRLQEWHTRALEVPGGSRFHTENFISDTLERAMWARWLPSHMEHRYVDRGGELRTSLDGPPRAIGARLDALGVTDVAGVNSLAGWWFVSEGNLRNLRNWASSHQPPSLYT</sequence>
<organism evidence="2 3">
    <name type="scientific">Saccharothrix variisporea</name>
    <dbReference type="NCBI Taxonomy" id="543527"/>
    <lineage>
        <taxon>Bacteria</taxon>
        <taxon>Bacillati</taxon>
        <taxon>Actinomycetota</taxon>
        <taxon>Actinomycetes</taxon>
        <taxon>Pseudonocardiales</taxon>
        <taxon>Pseudonocardiaceae</taxon>
        <taxon>Saccharothrix</taxon>
    </lineage>
</organism>
<evidence type="ECO:0000313" key="3">
    <source>
        <dbReference type="Proteomes" id="UP000272729"/>
    </source>
</evidence>
<evidence type="ECO:0000313" key="2">
    <source>
        <dbReference type="EMBL" id="RKT69323.1"/>
    </source>
</evidence>
<dbReference type="RefSeq" id="WP_121220984.1">
    <property type="nucleotide sequence ID" value="NZ_JBIUBA010000002.1"/>
</dbReference>
<feature type="compositionally biased region" description="Low complexity" evidence="1">
    <location>
        <begin position="211"/>
        <end position="228"/>
    </location>
</feature>
<name>A0A495X9N5_9PSEU</name>
<reference evidence="2 3" key="1">
    <citation type="submission" date="2018-10" db="EMBL/GenBank/DDBJ databases">
        <title>Sequencing the genomes of 1000 actinobacteria strains.</title>
        <authorList>
            <person name="Klenk H.-P."/>
        </authorList>
    </citation>
    <scope>NUCLEOTIDE SEQUENCE [LARGE SCALE GENOMIC DNA]</scope>
    <source>
        <strain evidence="2 3">DSM 43911</strain>
    </source>
</reference>
<accession>A0A495X9N5</accession>
<proteinExistence type="predicted"/>
<keyword evidence="3" id="KW-1185">Reference proteome</keyword>
<dbReference type="AlphaFoldDB" id="A0A495X9N5"/>